<dbReference type="AlphaFoldDB" id="A4E7U8"/>
<proteinExistence type="predicted"/>
<evidence type="ECO:0000313" key="1">
    <source>
        <dbReference type="EMBL" id="EBA40807.1"/>
    </source>
</evidence>
<organism evidence="1 2">
    <name type="scientific">Collinsella aerofaciens (strain ATCC 25986 / DSM 3979 / JCM 10188 / KCTC 3647 / NCTC 11838 / VPI 1003)</name>
    <dbReference type="NCBI Taxonomy" id="411903"/>
    <lineage>
        <taxon>Bacteria</taxon>
        <taxon>Bacillati</taxon>
        <taxon>Actinomycetota</taxon>
        <taxon>Coriobacteriia</taxon>
        <taxon>Coriobacteriales</taxon>
        <taxon>Coriobacteriaceae</taxon>
        <taxon>Collinsella</taxon>
    </lineage>
</organism>
<reference evidence="1 2" key="2">
    <citation type="submission" date="2007-04" db="EMBL/GenBank/DDBJ databases">
        <authorList>
            <person name="Fulton L."/>
            <person name="Clifton S."/>
            <person name="Fulton B."/>
            <person name="Xu J."/>
            <person name="Minx P."/>
            <person name="Mardis E.R."/>
            <person name="Wilson R.K."/>
        </authorList>
    </citation>
    <scope>NUCLEOTIDE SEQUENCE [LARGE SCALE GENOMIC DNA]</scope>
    <source>
        <strain evidence="2">ATCC 25986 / DSM 3979 / JCM 10188 / KCTC 3647 / NCTC 11838 / VPI 1003</strain>
    </source>
</reference>
<name>A4E7U8_COLAA</name>
<dbReference type="EMBL" id="AAVN02000001">
    <property type="protein sequence ID" value="EBA40807.1"/>
    <property type="molecule type" value="Genomic_DNA"/>
</dbReference>
<accession>A4E7U8</accession>
<sequence length="51" mass="5753">MSRPHAKGNSMNEANIEYRVRGPINTLLQLNRLRKQTVVASQLISAKNFEG</sequence>
<evidence type="ECO:0000313" key="2">
    <source>
        <dbReference type="Proteomes" id="UP000002979"/>
    </source>
</evidence>
<dbReference type="Proteomes" id="UP000002979">
    <property type="component" value="Unassembled WGS sequence"/>
</dbReference>
<reference evidence="1 2" key="1">
    <citation type="submission" date="2007-01" db="EMBL/GenBank/DDBJ databases">
        <title>Draft genome sequence of Collinsella aerofaciens (ATCC 25986).</title>
        <authorList>
            <person name="Sudarsanam P."/>
            <person name="Ley R."/>
            <person name="Guruge J."/>
            <person name="Turnbaugh P.J."/>
            <person name="Mahowald M."/>
            <person name="Liep D."/>
            <person name="Gordon J."/>
        </authorList>
    </citation>
    <scope>NUCLEOTIDE SEQUENCE [LARGE SCALE GENOMIC DNA]</scope>
    <source>
        <strain evidence="2">ATCC 25986 / DSM 3979 / JCM 10188 / KCTC 3647 / NCTC 11838 / VPI 1003</strain>
    </source>
</reference>
<protein>
    <submittedName>
        <fullName evidence="1">Uncharacterized protein</fullName>
    </submittedName>
</protein>
<gene>
    <name evidence="1" type="ORF">COLAER_00479</name>
</gene>
<comment type="caution">
    <text evidence="1">The sequence shown here is derived from an EMBL/GenBank/DDBJ whole genome shotgun (WGS) entry which is preliminary data.</text>
</comment>